<dbReference type="PROSITE" id="PS51257">
    <property type="entry name" value="PROKAR_LIPOPROTEIN"/>
    <property type="match status" value="1"/>
</dbReference>
<keyword evidence="6" id="KW-1185">Reference proteome</keyword>
<reference evidence="5 6" key="1">
    <citation type="submission" date="2024-11" db="EMBL/GenBank/DDBJ databases">
        <authorList>
            <person name="Lucas J.A."/>
        </authorList>
    </citation>
    <scope>NUCLEOTIDE SEQUENCE [LARGE SCALE GENOMIC DNA]</scope>
    <source>
        <strain evidence="5 6">Z 5.4</strain>
    </source>
</reference>
<comment type="caution">
    <text evidence="5">The sequence shown here is derived from an EMBL/GenBank/DDBJ whole genome shotgun (WGS) entry which is preliminary data.</text>
</comment>
<sequence length="334" mass="36778">MKNNKFYTLLVALFLAMGLLTACGGTNTAKQAAATSQEKGQSANDSVKDNLPEETSYPFTFKDATDVEITINKKPERIVSLLPSNTEIAFALGLGDEIIGVSDYDTYPKEVEGKERVGGQEFNVEKILSLKPDLVLADSTMIGAAGGRIDQLRDAGITVAVISASDSFAEVYDTIRLIAQATGTKEKADAIIDQMKTKVAEIVAKVSHIQEKEQPIVWLEIDPTLWTAGKGTFMNEMIEMLHAKNVAGDMDGWLQITEEKVIPLNPEVIITTYGYYIDNPAEQVYIRTAWKDVTAVKEKRVYDVNSEIVNRPGPRLAEGLEEFAKAIYPEIYSK</sequence>
<dbReference type="PROSITE" id="PS50983">
    <property type="entry name" value="FE_B12_PBP"/>
    <property type="match status" value="1"/>
</dbReference>
<dbReference type="Gene3D" id="3.40.50.1980">
    <property type="entry name" value="Nitrogenase molybdenum iron protein domain"/>
    <property type="match status" value="2"/>
</dbReference>
<feature type="chain" id="PRO_5045341583" evidence="3">
    <location>
        <begin position="23"/>
        <end position="334"/>
    </location>
</feature>
<dbReference type="Proteomes" id="UP001623041">
    <property type="component" value="Unassembled WGS sequence"/>
</dbReference>
<feature type="signal peptide" evidence="3">
    <location>
        <begin position="1"/>
        <end position="22"/>
    </location>
</feature>
<gene>
    <name evidence="5" type="ORF">ACJEBI_24515</name>
</gene>
<evidence type="ECO:0000259" key="4">
    <source>
        <dbReference type="PROSITE" id="PS50983"/>
    </source>
</evidence>
<dbReference type="SUPFAM" id="SSF53807">
    <property type="entry name" value="Helical backbone' metal receptor"/>
    <property type="match status" value="1"/>
</dbReference>
<feature type="domain" description="Fe/B12 periplasmic-binding" evidence="4">
    <location>
        <begin position="77"/>
        <end position="331"/>
    </location>
</feature>
<evidence type="ECO:0000313" key="5">
    <source>
        <dbReference type="EMBL" id="MFK9094623.1"/>
    </source>
</evidence>
<organism evidence="5 6">
    <name type="scientific">Bacillus salipaludis</name>
    <dbReference type="NCBI Taxonomy" id="2547811"/>
    <lineage>
        <taxon>Bacteria</taxon>
        <taxon>Bacillati</taxon>
        <taxon>Bacillota</taxon>
        <taxon>Bacilli</taxon>
        <taxon>Bacillales</taxon>
        <taxon>Bacillaceae</taxon>
        <taxon>Bacillus</taxon>
    </lineage>
</organism>
<accession>A0ABW8RM59</accession>
<proteinExistence type="inferred from homology"/>
<keyword evidence="2 3" id="KW-0732">Signal</keyword>
<dbReference type="CDD" id="cd01143">
    <property type="entry name" value="YvrC"/>
    <property type="match status" value="1"/>
</dbReference>
<dbReference type="InterPro" id="IPR002491">
    <property type="entry name" value="ABC_transptr_periplasmic_BD"/>
</dbReference>
<dbReference type="Pfam" id="PF01497">
    <property type="entry name" value="Peripla_BP_2"/>
    <property type="match status" value="1"/>
</dbReference>
<dbReference type="RefSeq" id="WP_406583102.1">
    <property type="nucleotide sequence ID" value="NZ_JBJHQH010000025.1"/>
</dbReference>
<comment type="similarity">
    <text evidence="1">Belongs to the bacterial solute-binding protein 8 family.</text>
</comment>
<name>A0ABW8RM59_9BACI</name>
<evidence type="ECO:0000313" key="6">
    <source>
        <dbReference type="Proteomes" id="UP001623041"/>
    </source>
</evidence>
<evidence type="ECO:0000256" key="1">
    <source>
        <dbReference type="ARBA" id="ARBA00008814"/>
    </source>
</evidence>
<dbReference type="EMBL" id="JBJHQH010000025">
    <property type="protein sequence ID" value="MFK9094623.1"/>
    <property type="molecule type" value="Genomic_DNA"/>
</dbReference>
<dbReference type="PANTHER" id="PTHR30535">
    <property type="entry name" value="VITAMIN B12-BINDING PROTEIN"/>
    <property type="match status" value="1"/>
</dbReference>
<evidence type="ECO:0000256" key="3">
    <source>
        <dbReference type="SAM" id="SignalP"/>
    </source>
</evidence>
<evidence type="ECO:0000256" key="2">
    <source>
        <dbReference type="ARBA" id="ARBA00022729"/>
    </source>
</evidence>
<protein>
    <submittedName>
        <fullName evidence="5">ABC transporter substrate-binding protein</fullName>
    </submittedName>
</protein>
<dbReference type="InterPro" id="IPR050902">
    <property type="entry name" value="ABC_Transporter_SBP"/>
</dbReference>
<dbReference type="PANTHER" id="PTHR30535:SF34">
    <property type="entry name" value="MOLYBDATE-BINDING PROTEIN MOLA"/>
    <property type="match status" value="1"/>
</dbReference>
<dbReference type="InterPro" id="IPR054828">
    <property type="entry name" value="Vit_B12_bind_prot"/>
</dbReference>
<dbReference type="NCBIfam" id="NF038402">
    <property type="entry name" value="TroA_like"/>
    <property type="match status" value="1"/>
</dbReference>